<accession>A0A382VYH2</accession>
<name>A0A382VYH2_9ZZZZ</name>
<protein>
    <submittedName>
        <fullName evidence="2">Uncharacterized protein</fullName>
    </submittedName>
</protein>
<reference evidence="2" key="1">
    <citation type="submission" date="2018-05" db="EMBL/GenBank/DDBJ databases">
        <authorList>
            <person name="Lanie J.A."/>
            <person name="Ng W.-L."/>
            <person name="Kazmierczak K.M."/>
            <person name="Andrzejewski T.M."/>
            <person name="Davidsen T.M."/>
            <person name="Wayne K.J."/>
            <person name="Tettelin H."/>
            <person name="Glass J.I."/>
            <person name="Rusch D."/>
            <person name="Podicherti R."/>
            <person name="Tsui H.-C.T."/>
            <person name="Winkler M.E."/>
        </authorList>
    </citation>
    <scope>NUCLEOTIDE SEQUENCE</scope>
</reference>
<dbReference type="EMBL" id="UINC01155216">
    <property type="protein sequence ID" value="SVD50941.1"/>
    <property type="molecule type" value="Genomic_DNA"/>
</dbReference>
<dbReference type="AlphaFoldDB" id="A0A382VYH2"/>
<evidence type="ECO:0000313" key="2">
    <source>
        <dbReference type="EMBL" id="SVD50941.1"/>
    </source>
</evidence>
<gene>
    <name evidence="2" type="ORF">METZ01_LOCUS403795</name>
</gene>
<proteinExistence type="predicted"/>
<feature type="region of interest" description="Disordered" evidence="1">
    <location>
        <begin position="1"/>
        <end position="20"/>
    </location>
</feature>
<sequence length="74" mass="8612">MSTMTQKTSKQGRHFGGISINIPDQIKNLQNQLGPKLERNKKRYHQKRSSLVKLVAKHPEESIATIRQWMLEID</sequence>
<evidence type="ECO:0000256" key="1">
    <source>
        <dbReference type="SAM" id="MobiDB-lite"/>
    </source>
</evidence>
<organism evidence="2">
    <name type="scientific">marine metagenome</name>
    <dbReference type="NCBI Taxonomy" id="408172"/>
    <lineage>
        <taxon>unclassified sequences</taxon>
        <taxon>metagenomes</taxon>
        <taxon>ecological metagenomes</taxon>
    </lineage>
</organism>